<gene>
    <name evidence="10" type="ORF">HMPREF9449_00863</name>
</gene>
<keyword evidence="9" id="KW-0862">Zinc</keyword>
<evidence type="ECO:0000256" key="8">
    <source>
        <dbReference type="PIRSR" id="PIRSR004682-3"/>
    </source>
</evidence>
<organism evidence="10 11">
    <name type="scientific">Odoribacter laneus YIT 12061</name>
    <dbReference type="NCBI Taxonomy" id="742817"/>
    <lineage>
        <taxon>Bacteria</taxon>
        <taxon>Pseudomonadati</taxon>
        <taxon>Bacteroidota</taxon>
        <taxon>Bacteroidia</taxon>
        <taxon>Bacteroidales</taxon>
        <taxon>Odoribacteraceae</taxon>
        <taxon>Odoribacter</taxon>
    </lineage>
</organism>
<dbReference type="PANTHER" id="PTHR42891:SF1">
    <property type="entry name" value="D-GLYCERO-BETA-D-MANNO-HEPTOSE-1,7-BISPHOSPHATE 7-PHOSPHATASE"/>
    <property type="match status" value="1"/>
</dbReference>
<evidence type="ECO:0000256" key="4">
    <source>
        <dbReference type="ARBA" id="ARBA00022801"/>
    </source>
</evidence>
<comment type="cofactor">
    <cofactor evidence="9">
        <name>Mg(2+)</name>
        <dbReference type="ChEBI" id="CHEBI:18420"/>
    </cofactor>
</comment>
<evidence type="ECO:0000256" key="3">
    <source>
        <dbReference type="ARBA" id="ARBA00022723"/>
    </source>
</evidence>
<sequence length="192" mass="21946">MRKKNLAATLMPQRSLHKAVFFNRDGTIIYNGKQHYIYRTEDVVLNEGVVEGLRQLQQAGYLLFIVTNQGGIAKGIYTHEDVKKVHDYLRHSLTEKGITITEIYYCPHHESIKTCVCRKPSPYMIHLAVEDFQIDRNASYLIGNNLRDIKAAEAAGIKSIKIHKNQSILPAVNKIIGPPRKRINMNLDESEF</sequence>
<protein>
    <recommendedName>
        <fullName evidence="6 7">D,D-heptose 1,7-bisphosphate phosphatase</fullName>
        <ecNumber evidence="7">3.1.3.-</ecNumber>
    </recommendedName>
</protein>
<comment type="similarity">
    <text evidence="7">Belongs to the gmhB family.</text>
</comment>
<feature type="binding site" evidence="9">
    <location>
        <position position="106"/>
    </location>
    <ligand>
        <name>Zn(2+)</name>
        <dbReference type="ChEBI" id="CHEBI:29105"/>
    </ligand>
</feature>
<keyword evidence="9" id="KW-0460">Magnesium</keyword>
<dbReference type="NCBIfam" id="TIGR01656">
    <property type="entry name" value="Histidinol-ppas"/>
    <property type="match status" value="1"/>
</dbReference>
<dbReference type="PATRIC" id="fig|742817.3.peg.920"/>
<keyword evidence="5 7" id="KW-0119">Carbohydrate metabolism</keyword>
<dbReference type="Proteomes" id="UP000004892">
    <property type="component" value="Unassembled WGS sequence"/>
</dbReference>
<dbReference type="EC" id="3.1.3.-" evidence="7"/>
<name>H1DF27_9BACT</name>
<comment type="caution">
    <text evidence="10">The sequence shown here is derived from an EMBL/GenBank/DDBJ whole genome shotgun (WGS) entry which is preliminary data.</text>
</comment>
<evidence type="ECO:0000313" key="10">
    <source>
        <dbReference type="EMBL" id="EHP49345.1"/>
    </source>
</evidence>
<dbReference type="Pfam" id="PF13242">
    <property type="entry name" value="Hydrolase_like"/>
    <property type="match status" value="1"/>
</dbReference>
<dbReference type="CDD" id="cd07503">
    <property type="entry name" value="HAD_HisB-N"/>
    <property type="match status" value="1"/>
</dbReference>
<keyword evidence="11" id="KW-1185">Reference proteome</keyword>
<dbReference type="InterPro" id="IPR004446">
    <property type="entry name" value="Heptose_bisP_phosphatase"/>
</dbReference>
<dbReference type="InterPro" id="IPR023214">
    <property type="entry name" value="HAD_sf"/>
</dbReference>
<feature type="binding site" evidence="9">
    <location>
        <position position="117"/>
    </location>
    <ligand>
        <name>Zn(2+)</name>
        <dbReference type="ChEBI" id="CHEBI:29105"/>
    </ligand>
</feature>
<dbReference type="PIRSF" id="PIRSF004682">
    <property type="entry name" value="GmhB"/>
    <property type="match status" value="1"/>
</dbReference>
<dbReference type="STRING" id="742817.HMPREF9449_00863"/>
<dbReference type="Gene3D" id="3.40.50.1000">
    <property type="entry name" value="HAD superfamily/HAD-like"/>
    <property type="match status" value="1"/>
</dbReference>
<dbReference type="EMBL" id="ADMC01000014">
    <property type="protein sequence ID" value="EHP49345.1"/>
    <property type="molecule type" value="Genomic_DNA"/>
</dbReference>
<comment type="subcellular location">
    <subcellularLocation>
        <location evidence="1 7">Cytoplasm</location>
    </subcellularLocation>
</comment>
<feature type="site" description="Stabilizes the phosphoryl group" evidence="8">
    <location>
        <position position="67"/>
    </location>
</feature>
<proteinExistence type="inferred from homology"/>
<evidence type="ECO:0000256" key="7">
    <source>
        <dbReference type="PIRNR" id="PIRNR004682"/>
    </source>
</evidence>
<dbReference type="RefSeq" id="WP_009136011.1">
    <property type="nucleotide sequence ID" value="NZ_JH594596.1"/>
</dbReference>
<reference evidence="10 11" key="1">
    <citation type="submission" date="2012-01" db="EMBL/GenBank/DDBJ databases">
        <title>The Genome Sequence of Odoribacter laneus YIT 12061.</title>
        <authorList>
            <consortium name="The Broad Institute Genome Sequencing Platform"/>
            <person name="Earl A."/>
            <person name="Ward D."/>
            <person name="Feldgarden M."/>
            <person name="Gevers D."/>
            <person name="Morotomi M."/>
            <person name="Young S.K."/>
            <person name="Zeng Q."/>
            <person name="Gargeya S."/>
            <person name="Fitzgerald M."/>
            <person name="Haas B."/>
            <person name="Abouelleil A."/>
            <person name="Alvarado L."/>
            <person name="Arachchi H.M."/>
            <person name="Berlin A."/>
            <person name="Chapman S.B."/>
            <person name="Gearin G."/>
            <person name="Goldberg J."/>
            <person name="Griggs A."/>
            <person name="Gujja S."/>
            <person name="Hansen M."/>
            <person name="Heiman D."/>
            <person name="Howarth C."/>
            <person name="Larimer J."/>
            <person name="Lui A."/>
            <person name="MacDonald P.J.P."/>
            <person name="McCowen C."/>
            <person name="Montmayeur A."/>
            <person name="Murphy C."/>
            <person name="Neiman D."/>
            <person name="Pearson M."/>
            <person name="Priest M."/>
            <person name="Roberts A."/>
            <person name="Saif S."/>
            <person name="Shea T."/>
            <person name="Sisk P."/>
            <person name="Stolte C."/>
            <person name="Sykes S."/>
            <person name="Wortman J."/>
            <person name="Nusbaum C."/>
            <person name="Birren B."/>
        </authorList>
    </citation>
    <scope>NUCLEOTIDE SEQUENCE [LARGE SCALE GENOMIC DNA]</scope>
    <source>
        <strain evidence="10 11">YIT 12061</strain>
    </source>
</reference>
<dbReference type="NCBIfam" id="TIGR01662">
    <property type="entry name" value="HAD-SF-IIIA"/>
    <property type="match status" value="1"/>
</dbReference>
<keyword evidence="3 9" id="KW-0479">Metal-binding</keyword>
<feature type="site" description="Stabilizes the phosphoryl group" evidence="8">
    <location>
        <position position="119"/>
    </location>
</feature>
<keyword evidence="2 7" id="KW-0963">Cytoplasm</keyword>
<dbReference type="GO" id="GO:0005975">
    <property type="term" value="P:carbohydrate metabolic process"/>
    <property type="evidence" value="ECO:0007669"/>
    <property type="project" value="InterPro"/>
</dbReference>
<evidence type="ECO:0000256" key="2">
    <source>
        <dbReference type="ARBA" id="ARBA00022490"/>
    </source>
</evidence>
<dbReference type="GO" id="GO:0005737">
    <property type="term" value="C:cytoplasm"/>
    <property type="evidence" value="ECO:0007669"/>
    <property type="project" value="UniProtKB-SubCell"/>
</dbReference>
<dbReference type="GeneID" id="98068464"/>
<evidence type="ECO:0000256" key="6">
    <source>
        <dbReference type="ARBA" id="ARBA00031828"/>
    </source>
</evidence>
<keyword evidence="4 7" id="KW-0378">Hydrolase</keyword>
<dbReference type="AlphaFoldDB" id="H1DF27"/>
<accession>H1DF27</accession>
<dbReference type="GO" id="GO:0016791">
    <property type="term" value="F:phosphatase activity"/>
    <property type="evidence" value="ECO:0007669"/>
    <property type="project" value="InterPro"/>
</dbReference>
<dbReference type="HOGENOM" id="CLU_085077_3_2_10"/>
<evidence type="ECO:0000256" key="1">
    <source>
        <dbReference type="ARBA" id="ARBA00004496"/>
    </source>
</evidence>
<dbReference type="InterPro" id="IPR006549">
    <property type="entry name" value="HAD-SF_hydro_IIIA"/>
</dbReference>
<dbReference type="InterPro" id="IPR006543">
    <property type="entry name" value="Histidinol-phos"/>
</dbReference>
<feature type="site" description="Contributes to substrate recognition" evidence="8">
    <location>
        <position position="118"/>
    </location>
</feature>
<dbReference type="GO" id="GO:0046872">
    <property type="term" value="F:metal ion binding"/>
    <property type="evidence" value="ECO:0007669"/>
    <property type="project" value="UniProtKB-KW"/>
</dbReference>
<evidence type="ECO:0000313" key="11">
    <source>
        <dbReference type="Proteomes" id="UP000004892"/>
    </source>
</evidence>
<feature type="binding site" evidence="9">
    <location>
        <position position="115"/>
    </location>
    <ligand>
        <name>Zn(2+)</name>
        <dbReference type="ChEBI" id="CHEBI:29105"/>
    </ligand>
</feature>
<feature type="binding site" evidence="9">
    <location>
        <position position="25"/>
    </location>
    <ligand>
        <name>Mg(2+)</name>
        <dbReference type="ChEBI" id="CHEBI:18420"/>
    </ligand>
</feature>
<dbReference type="SUPFAM" id="SSF56784">
    <property type="entry name" value="HAD-like"/>
    <property type="match status" value="1"/>
</dbReference>
<comment type="cofactor">
    <cofactor evidence="9">
        <name>Zn(2+)</name>
        <dbReference type="ChEBI" id="CHEBI:29105"/>
    </cofactor>
</comment>
<evidence type="ECO:0000256" key="9">
    <source>
        <dbReference type="PIRSR" id="PIRSR004682-4"/>
    </source>
</evidence>
<evidence type="ECO:0000256" key="5">
    <source>
        <dbReference type="ARBA" id="ARBA00023277"/>
    </source>
</evidence>
<feature type="binding site" evidence="9">
    <location>
        <position position="108"/>
    </location>
    <ligand>
        <name>Zn(2+)</name>
        <dbReference type="ChEBI" id="CHEBI:29105"/>
    </ligand>
</feature>
<dbReference type="InterPro" id="IPR036412">
    <property type="entry name" value="HAD-like_sf"/>
</dbReference>
<dbReference type="PANTHER" id="PTHR42891">
    <property type="entry name" value="D-GLYCERO-BETA-D-MANNO-HEPTOSE-1,7-BISPHOSPHATE 7-PHOSPHATASE"/>
    <property type="match status" value="1"/>
</dbReference>
<dbReference type="eggNOG" id="COG0241">
    <property type="taxonomic scope" value="Bacteria"/>
</dbReference>